<proteinExistence type="inferred from homology"/>
<dbReference type="PANTHER" id="PTHR43544">
    <property type="entry name" value="SHORT-CHAIN DEHYDROGENASE/REDUCTASE"/>
    <property type="match status" value="1"/>
</dbReference>
<dbReference type="InterPro" id="IPR036291">
    <property type="entry name" value="NAD(P)-bd_dom_sf"/>
</dbReference>
<organism evidence="3 4">
    <name type="scientific">Cudoniella acicularis</name>
    <dbReference type="NCBI Taxonomy" id="354080"/>
    <lineage>
        <taxon>Eukaryota</taxon>
        <taxon>Fungi</taxon>
        <taxon>Dikarya</taxon>
        <taxon>Ascomycota</taxon>
        <taxon>Pezizomycotina</taxon>
        <taxon>Leotiomycetes</taxon>
        <taxon>Helotiales</taxon>
        <taxon>Tricladiaceae</taxon>
        <taxon>Cudoniella</taxon>
    </lineage>
</organism>
<gene>
    <name evidence="3" type="ORF">G7Y89_g1476</name>
</gene>
<dbReference type="GO" id="GO:0005737">
    <property type="term" value="C:cytoplasm"/>
    <property type="evidence" value="ECO:0007669"/>
    <property type="project" value="TreeGrafter"/>
</dbReference>
<dbReference type="EMBL" id="JAAMPI010000057">
    <property type="protein sequence ID" value="KAF4636613.1"/>
    <property type="molecule type" value="Genomic_DNA"/>
</dbReference>
<sequence>MLSNTVFLVTGANRGKFSNTLSPFSHHVNYPFIKREIGIGFGIVALLLLRPDTMVIVTVRSATTSTSELTSLPLGKGSNLIIAHLDISSSPSAIEASAKELHDTLTTQFKITHINTIIANAGMSSFQPTILTPLSSLTDNFNTNTLGPIALFQALYPLLSAPGNENPKFVVVSSALGSISDMEGAVPTLAYGVSKAGVNYFVRKAHFECPEITVLAVHPGWVKTENGQNFADCVGVKEPPMTLEDSVKSVLEQVDGATKSDTSGTFVSYDGTPIGW</sequence>
<evidence type="ECO:0000256" key="1">
    <source>
        <dbReference type="ARBA" id="ARBA00006484"/>
    </source>
</evidence>
<dbReference type="InterPro" id="IPR020904">
    <property type="entry name" value="Sc_DH/Rdtase_CS"/>
</dbReference>
<dbReference type="OrthoDB" id="9876299at2759"/>
<dbReference type="AlphaFoldDB" id="A0A8H4W6Z4"/>
<evidence type="ECO:0000313" key="4">
    <source>
        <dbReference type="Proteomes" id="UP000566819"/>
    </source>
</evidence>
<comment type="caution">
    <text evidence="3">The sequence shown here is derived from an EMBL/GenBank/DDBJ whole genome shotgun (WGS) entry which is preliminary data.</text>
</comment>
<dbReference type="PROSITE" id="PS00061">
    <property type="entry name" value="ADH_SHORT"/>
    <property type="match status" value="1"/>
</dbReference>
<evidence type="ECO:0000256" key="2">
    <source>
        <dbReference type="ARBA" id="ARBA00022857"/>
    </source>
</evidence>
<comment type="similarity">
    <text evidence="1">Belongs to the short-chain dehydrogenases/reductases (SDR) family.</text>
</comment>
<dbReference type="InterPro" id="IPR051468">
    <property type="entry name" value="Fungal_SecMetab_SDRs"/>
</dbReference>
<dbReference type="PANTHER" id="PTHR43544:SF26">
    <property type="entry name" value="SHORT CHAIN DEHYDROGENASE_REDUCTASE FAMILY OXIDOREDUCTASE (JCVI)"/>
    <property type="match status" value="1"/>
</dbReference>
<dbReference type="InterPro" id="IPR002347">
    <property type="entry name" value="SDR_fam"/>
</dbReference>
<accession>A0A8H4W6Z4</accession>
<keyword evidence="2" id="KW-0521">NADP</keyword>
<protein>
    <submittedName>
        <fullName evidence="3">Uncharacterized protein</fullName>
    </submittedName>
</protein>
<reference evidence="3 4" key="1">
    <citation type="submission" date="2020-03" db="EMBL/GenBank/DDBJ databases">
        <title>Draft Genome Sequence of Cudoniella acicularis.</title>
        <authorList>
            <person name="Buettner E."/>
            <person name="Kellner H."/>
        </authorList>
    </citation>
    <scope>NUCLEOTIDE SEQUENCE [LARGE SCALE GENOMIC DNA]</scope>
    <source>
        <strain evidence="3 4">DSM 108380</strain>
    </source>
</reference>
<dbReference type="SUPFAM" id="SSF51735">
    <property type="entry name" value="NAD(P)-binding Rossmann-fold domains"/>
    <property type="match status" value="1"/>
</dbReference>
<name>A0A8H4W6Z4_9HELO</name>
<dbReference type="CDD" id="cd05325">
    <property type="entry name" value="carb_red_sniffer_like_SDR_c"/>
    <property type="match status" value="1"/>
</dbReference>
<dbReference type="Proteomes" id="UP000566819">
    <property type="component" value="Unassembled WGS sequence"/>
</dbReference>
<dbReference type="Pfam" id="PF00106">
    <property type="entry name" value="adh_short"/>
    <property type="match status" value="1"/>
</dbReference>
<evidence type="ECO:0000313" key="3">
    <source>
        <dbReference type="EMBL" id="KAF4636613.1"/>
    </source>
</evidence>
<keyword evidence="4" id="KW-1185">Reference proteome</keyword>
<dbReference type="GO" id="GO:0016491">
    <property type="term" value="F:oxidoreductase activity"/>
    <property type="evidence" value="ECO:0007669"/>
    <property type="project" value="TreeGrafter"/>
</dbReference>
<dbReference type="Gene3D" id="3.40.50.720">
    <property type="entry name" value="NAD(P)-binding Rossmann-like Domain"/>
    <property type="match status" value="1"/>
</dbReference>